<feature type="region of interest" description="Disordered" evidence="1">
    <location>
        <begin position="102"/>
        <end position="163"/>
    </location>
</feature>
<proteinExistence type="predicted"/>
<feature type="region of interest" description="Disordered" evidence="1">
    <location>
        <begin position="1"/>
        <end position="64"/>
    </location>
</feature>
<dbReference type="Proteomes" id="UP000007752">
    <property type="component" value="Chromosome 1"/>
</dbReference>
<sequence length="163" mass="19106">MFSHEFEGADKQQGHEENNSFSPTAEVNEKSENTHIHGDIRNKEDYIEDPDIANSKGRTKQRYKTIREQIEDKETNHCSHCGRTEHTFPTCPFKHIEFYLARKRKRKIPSKPQKSGEEEKKEATSKKRKPNKKENTEIGKSHQDEVQQLSKRVKKKSEINTSK</sequence>
<evidence type="ECO:0000313" key="2">
    <source>
        <dbReference type="EMBL" id="EEE54314.1"/>
    </source>
</evidence>
<feature type="compositionally biased region" description="Basic and acidic residues" evidence="1">
    <location>
        <begin position="114"/>
        <end position="125"/>
    </location>
</feature>
<protein>
    <submittedName>
        <fullName evidence="2">Uncharacterized protein</fullName>
    </submittedName>
</protein>
<organism evidence="2">
    <name type="scientific">Oryza sativa subsp. japonica</name>
    <name type="common">Rice</name>
    <dbReference type="NCBI Taxonomy" id="39947"/>
    <lineage>
        <taxon>Eukaryota</taxon>
        <taxon>Viridiplantae</taxon>
        <taxon>Streptophyta</taxon>
        <taxon>Embryophyta</taxon>
        <taxon>Tracheophyta</taxon>
        <taxon>Spermatophyta</taxon>
        <taxon>Magnoliopsida</taxon>
        <taxon>Liliopsida</taxon>
        <taxon>Poales</taxon>
        <taxon>Poaceae</taxon>
        <taxon>BOP clade</taxon>
        <taxon>Oryzoideae</taxon>
        <taxon>Oryzeae</taxon>
        <taxon>Oryzinae</taxon>
        <taxon>Oryza</taxon>
        <taxon>Oryza sativa</taxon>
    </lineage>
</organism>
<gene>
    <name evidence="2" type="ORF">OsJ_01266</name>
</gene>
<feature type="compositionally biased region" description="Basic and acidic residues" evidence="1">
    <location>
        <begin position="1"/>
        <end position="18"/>
    </location>
</feature>
<dbReference type="AlphaFoldDB" id="B9EV64"/>
<accession>B9EV64</accession>
<feature type="compositionally biased region" description="Basic and acidic residues" evidence="1">
    <location>
        <begin position="27"/>
        <end position="45"/>
    </location>
</feature>
<dbReference type="EMBL" id="CM000138">
    <property type="protein sequence ID" value="EEE54314.1"/>
    <property type="molecule type" value="Genomic_DNA"/>
</dbReference>
<name>B9EV64_ORYSJ</name>
<reference evidence="2" key="1">
    <citation type="journal article" date="2005" name="PLoS Biol.">
        <title>The genomes of Oryza sativa: a history of duplications.</title>
        <authorList>
            <person name="Yu J."/>
            <person name="Wang J."/>
            <person name="Lin W."/>
            <person name="Li S."/>
            <person name="Li H."/>
            <person name="Zhou J."/>
            <person name="Ni P."/>
            <person name="Dong W."/>
            <person name="Hu S."/>
            <person name="Zeng C."/>
            <person name="Zhang J."/>
            <person name="Zhang Y."/>
            <person name="Li R."/>
            <person name="Xu Z."/>
            <person name="Li S."/>
            <person name="Li X."/>
            <person name="Zheng H."/>
            <person name="Cong L."/>
            <person name="Lin L."/>
            <person name="Yin J."/>
            <person name="Geng J."/>
            <person name="Li G."/>
            <person name="Shi J."/>
            <person name="Liu J."/>
            <person name="Lv H."/>
            <person name="Li J."/>
            <person name="Wang J."/>
            <person name="Deng Y."/>
            <person name="Ran L."/>
            <person name="Shi X."/>
            <person name="Wang X."/>
            <person name="Wu Q."/>
            <person name="Li C."/>
            <person name="Ren X."/>
            <person name="Wang J."/>
            <person name="Wang X."/>
            <person name="Li D."/>
            <person name="Liu D."/>
            <person name="Zhang X."/>
            <person name="Ji Z."/>
            <person name="Zhao W."/>
            <person name="Sun Y."/>
            <person name="Zhang Z."/>
            <person name="Bao J."/>
            <person name="Han Y."/>
            <person name="Dong L."/>
            <person name="Ji J."/>
            <person name="Chen P."/>
            <person name="Wu S."/>
            <person name="Liu J."/>
            <person name="Xiao Y."/>
            <person name="Bu D."/>
            <person name="Tan J."/>
            <person name="Yang L."/>
            <person name="Ye C."/>
            <person name="Zhang J."/>
            <person name="Xu J."/>
            <person name="Zhou Y."/>
            <person name="Yu Y."/>
            <person name="Zhang B."/>
            <person name="Zhuang S."/>
            <person name="Wei H."/>
            <person name="Liu B."/>
            <person name="Lei M."/>
            <person name="Yu H."/>
            <person name="Li Y."/>
            <person name="Xu H."/>
            <person name="Wei S."/>
            <person name="He X."/>
            <person name="Fang L."/>
            <person name="Zhang Z."/>
            <person name="Zhang Y."/>
            <person name="Huang X."/>
            <person name="Su Z."/>
            <person name="Tong W."/>
            <person name="Li J."/>
            <person name="Tong Z."/>
            <person name="Li S."/>
            <person name="Ye J."/>
            <person name="Wang L."/>
            <person name="Fang L."/>
            <person name="Lei T."/>
            <person name="Chen C."/>
            <person name="Chen H."/>
            <person name="Xu Z."/>
            <person name="Li H."/>
            <person name="Huang H."/>
            <person name="Zhang F."/>
            <person name="Xu H."/>
            <person name="Li N."/>
            <person name="Zhao C."/>
            <person name="Li S."/>
            <person name="Dong L."/>
            <person name="Huang Y."/>
            <person name="Li L."/>
            <person name="Xi Y."/>
            <person name="Qi Q."/>
            <person name="Li W."/>
            <person name="Zhang B."/>
            <person name="Hu W."/>
            <person name="Zhang Y."/>
            <person name="Tian X."/>
            <person name="Jiao Y."/>
            <person name="Liang X."/>
            <person name="Jin J."/>
            <person name="Gao L."/>
            <person name="Zheng W."/>
            <person name="Hao B."/>
            <person name="Liu S."/>
            <person name="Wang W."/>
            <person name="Yuan L."/>
            <person name="Cao M."/>
            <person name="McDermott J."/>
            <person name="Samudrala R."/>
            <person name="Wang J."/>
            <person name="Wong G.K."/>
            <person name="Yang H."/>
        </authorList>
    </citation>
    <scope>NUCLEOTIDE SEQUENCE [LARGE SCALE GENOMIC DNA]</scope>
</reference>
<evidence type="ECO:0000256" key="1">
    <source>
        <dbReference type="SAM" id="MobiDB-lite"/>
    </source>
</evidence>
<feature type="compositionally biased region" description="Basic and acidic residues" evidence="1">
    <location>
        <begin position="132"/>
        <end position="145"/>
    </location>
</feature>
<reference evidence="2" key="2">
    <citation type="submission" date="2008-12" db="EMBL/GenBank/DDBJ databases">
        <title>Improved gene annotation of the rice (Oryza sativa) genomes.</title>
        <authorList>
            <person name="Wang J."/>
            <person name="Li R."/>
            <person name="Fan W."/>
            <person name="Huang Q."/>
            <person name="Zhang J."/>
            <person name="Zhou Y."/>
            <person name="Hu Y."/>
            <person name="Zi S."/>
            <person name="Li J."/>
            <person name="Ni P."/>
            <person name="Zheng H."/>
            <person name="Zhang Y."/>
            <person name="Zhao M."/>
            <person name="Hao Q."/>
            <person name="McDermott J."/>
            <person name="Samudrala R."/>
            <person name="Kristiansen K."/>
            <person name="Wong G.K.-S."/>
        </authorList>
    </citation>
    <scope>NUCLEOTIDE SEQUENCE</scope>
</reference>